<dbReference type="SUPFAM" id="SSF56634">
    <property type="entry name" value="Heme-dependent catalase-like"/>
    <property type="match status" value="1"/>
</dbReference>
<proteinExistence type="predicted"/>
<sequence>MQAATYQTPIPYSDDIEHRPEGEDETIDKIISSMSHESAKVAEREGHTVRASHAKASAVLKGQLRVIDGLPAELRQGLFAEPRTFNVAVRLAQGPGENLSDSVSTHRGMAIKVFGVEGPKLPGHENETTQDFVFATGPVFPNADAAGFLGAIKGLEGGAGGTMPDAVKTAVSATAGTLNKVVKAVTGGDSPLLDFFGHAPRHPLVDCYYSQAALRYGDYVAKIVAVPVAPGQDALSRDPLDTSENPNTFRDATVEYFRNNNAEFEIRVQLCTNLDTMPVEDASVQWPEEESPYRPVARLMLPRQDAMSEARRIFFNEGMSFRPSHSLAAHRPLGSLMRARLRTYPALVKFRQGRNGNTTIEPTSLEQIPD</sequence>
<name>A0ABV6JWR8_9PROT</name>
<reference evidence="2 3" key="1">
    <citation type="submission" date="2024-09" db="EMBL/GenBank/DDBJ databases">
        <authorList>
            <person name="Sun Q."/>
            <person name="Mori K."/>
        </authorList>
    </citation>
    <scope>NUCLEOTIDE SEQUENCE [LARGE SCALE GENOMIC DNA]</scope>
    <source>
        <strain evidence="2 3">TBRC 5777</strain>
    </source>
</reference>
<protein>
    <submittedName>
        <fullName evidence="2">Catalase family protein</fullName>
    </submittedName>
</protein>
<feature type="region of interest" description="Disordered" evidence="1">
    <location>
        <begin position="1"/>
        <end position="23"/>
    </location>
</feature>
<dbReference type="Proteomes" id="UP001589865">
    <property type="component" value="Unassembled WGS sequence"/>
</dbReference>
<keyword evidence="3" id="KW-1185">Reference proteome</keyword>
<dbReference type="PANTHER" id="PTHR36195">
    <property type="entry name" value="DOMAIN PROTEIN, PUTATIVE (AFU_ORTHOLOGUE AFUA_5G01990)-RELATED-RELATED"/>
    <property type="match status" value="1"/>
</dbReference>
<accession>A0ABV6JWR8</accession>
<evidence type="ECO:0000256" key="1">
    <source>
        <dbReference type="SAM" id="MobiDB-lite"/>
    </source>
</evidence>
<dbReference type="CDD" id="cd08152">
    <property type="entry name" value="y4iL_like"/>
    <property type="match status" value="1"/>
</dbReference>
<gene>
    <name evidence="2" type="ORF">ACFFGY_16080</name>
</gene>
<dbReference type="PANTHER" id="PTHR36195:SF4">
    <property type="entry name" value="DOMAIN PROTEIN, PUTATIVE (AFU_ORTHOLOGUE AFUA_5G01990)-RELATED"/>
    <property type="match status" value="1"/>
</dbReference>
<dbReference type="EMBL" id="JBHLUN010000010">
    <property type="protein sequence ID" value="MFC0409772.1"/>
    <property type="molecule type" value="Genomic_DNA"/>
</dbReference>
<feature type="compositionally biased region" description="Polar residues" evidence="1">
    <location>
        <begin position="1"/>
        <end position="10"/>
    </location>
</feature>
<evidence type="ECO:0000313" key="3">
    <source>
        <dbReference type="Proteomes" id="UP001589865"/>
    </source>
</evidence>
<organism evidence="2 3">
    <name type="scientific">Roseomonas elaeocarpi</name>
    <dbReference type="NCBI Taxonomy" id="907779"/>
    <lineage>
        <taxon>Bacteria</taxon>
        <taxon>Pseudomonadati</taxon>
        <taxon>Pseudomonadota</taxon>
        <taxon>Alphaproteobacteria</taxon>
        <taxon>Acetobacterales</taxon>
        <taxon>Roseomonadaceae</taxon>
        <taxon>Roseomonas</taxon>
    </lineage>
</organism>
<comment type="caution">
    <text evidence="2">The sequence shown here is derived from an EMBL/GenBank/DDBJ whole genome shotgun (WGS) entry which is preliminary data.</text>
</comment>
<evidence type="ECO:0000313" key="2">
    <source>
        <dbReference type="EMBL" id="MFC0409772.1"/>
    </source>
</evidence>
<dbReference type="RefSeq" id="WP_377045516.1">
    <property type="nucleotide sequence ID" value="NZ_JBHLUN010000010.1"/>
</dbReference>
<dbReference type="InterPro" id="IPR020835">
    <property type="entry name" value="Catalase_sf"/>
</dbReference>
<dbReference type="Gene3D" id="2.40.180.10">
    <property type="entry name" value="Catalase core domain"/>
    <property type="match status" value="1"/>
</dbReference>